<name>A0A1E7L9Q4_9ACTN</name>
<keyword evidence="5 8" id="KW-1133">Transmembrane helix</keyword>
<evidence type="ECO:0000313" key="10">
    <source>
        <dbReference type="EMBL" id="OEV12939.1"/>
    </source>
</evidence>
<dbReference type="PANTHER" id="PTHR33406">
    <property type="entry name" value="MEMBRANE PROTEIN MJ1562-RELATED"/>
    <property type="match status" value="1"/>
</dbReference>
<dbReference type="PROSITE" id="PS50156">
    <property type="entry name" value="SSD"/>
    <property type="match status" value="1"/>
</dbReference>
<feature type="region of interest" description="Disordered" evidence="7">
    <location>
        <begin position="684"/>
        <end position="708"/>
    </location>
</feature>
<sequence>MRSLLALPAGRRAKWLVLGLWLALVVVLGPLAGKLFSITQDDYVSYLPQSAESTRVVELRQKITAGSDQRAAVVYERSSGVTPADKARAERDLEKLKSKFTEADNGRPIRVETSRDGKALVYGITLPPNEKGKEGDAAKDAVKEIRATTGTGGDGLHVWVGGPAGVLADQLKSFEGLDVRVLLATVGVVAVLLLLIYRSPVLWLVPLLTVGLGAEVGQALVYAVAKDGAITVTSLSAFILVVLTYGAGTDYALLLIARYREELRRHEDRHEAMKAALRNSGPAIMASAATVGAGLLCLLAADLTSNKGLGPIGLIGVASALLAMLVLLPALLVILGRWVFWPAIPHYGSQAKESTRLWSRVASLVSNRPRRTWLVTAAGLVVLSGGLLTMNTDLREADGFRDRPESISAQDAMMRHFEPGLTRPAHVISNEDKADEVLSAVRGTPGVASAQPAGSRNGTALTIVTLDKAPDSDGEHRVLKDLRERVHAVPGGDALVGGHSAINMDLADSNVEDAKVVIPFVLLVILVILGLLLRAVTAPLVLIATVVVSFAAALGVSTLVFEGLFGFPAVDSSLPLLAFVFLVALGVDYNIFLMGRIHEEAARHGTRQGTVRGLTVTGGVITSAGIVLAATFAVLTVLPLVLWIELGFVVALGILLDTFIVRSVLVPALTVDLDRRMWWPSRLSRRPADDGTPGPRGDGPGANAEAKV</sequence>
<feature type="transmembrane region" description="Helical" evidence="8">
    <location>
        <begin position="614"/>
        <end position="642"/>
    </location>
</feature>
<evidence type="ECO:0000256" key="7">
    <source>
        <dbReference type="SAM" id="MobiDB-lite"/>
    </source>
</evidence>
<evidence type="ECO:0000259" key="9">
    <source>
        <dbReference type="PROSITE" id="PS50156"/>
    </source>
</evidence>
<comment type="similarity">
    <text evidence="2">Belongs to the resistance-nodulation-cell division (RND) (TC 2.A.6) family. MmpL subfamily.</text>
</comment>
<dbReference type="Pfam" id="PF03176">
    <property type="entry name" value="MMPL"/>
    <property type="match status" value="2"/>
</dbReference>
<comment type="caution">
    <text evidence="10">The sequence shown here is derived from an EMBL/GenBank/DDBJ whole genome shotgun (WGS) entry which is preliminary data.</text>
</comment>
<dbReference type="PATRIC" id="fig|518642.10.peg.7363"/>
<feature type="transmembrane region" description="Helical" evidence="8">
    <location>
        <begin position="237"/>
        <end position="259"/>
    </location>
</feature>
<dbReference type="GO" id="GO:0005886">
    <property type="term" value="C:plasma membrane"/>
    <property type="evidence" value="ECO:0007669"/>
    <property type="project" value="UniProtKB-SubCell"/>
</dbReference>
<evidence type="ECO:0000256" key="5">
    <source>
        <dbReference type="ARBA" id="ARBA00022989"/>
    </source>
</evidence>
<dbReference type="Gene3D" id="1.20.1640.10">
    <property type="entry name" value="Multidrug efflux transporter AcrB transmembrane domain"/>
    <property type="match status" value="2"/>
</dbReference>
<feature type="transmembrane region" description="Helical" evidence="8">
    <location>
        <begin position="573"/>
        <end position="593"/>
    </location>
</feature>
<feature type="transmembrane region" description="Helical" evidence="8">
    <location>
        <begin position="516"/>
        <end position="533"/>
    </location>
</feature>
<keyword evidence="3" id="KW-1003">Cell membrane</keyword>
<comment type="subcellular location">
    <subcellularLocation>
        <location evidence="1">Cell membrane</location>
        <topology evidence="1">Multi-pass membrane protein</topology>
    </subcellularLocation>
</comment>
<keyword evidence="4 8" id="KW-0812">Transmembrane</keyword>
<dbReference type="EMBL" id="LJGW01000110">
    <property type="protein sequence ID" value="OEV12939.1"/>
    <property type="molecule type" value="Genomic_DNA"/>
</dbReference>
<evidence type="ECO:0000256" key="4">
    <source>
        <dbReference type="ARBA" id="ARBA00022692"/>
    </source>
</evidence>
<feature type="transmembrane region" description="Helical" evidence="8">
    <location>
        <begin position="648"/>
        <end position="671"/>
    </location>
</feature>
<keyword evidence="11" id="KW-1185">Reference proteome</keyword>
<feature type="transmembrane region" description="Helical" evidence="8">
    <location>
        <begin position="313"/>
        <end position="340"/>
    </location>
</feature>
<feature type="transmembrane region" description="Helical" evidence="8">
    <location>
        <begin position="179"/>
        <end position="197"/>
    </location>
</feature>
<evidence type="ECO:0000256" key="8">
    <source>
        <dbReference type="SAM" id="Phobius"/>
    </source>
</evidence>
<feature type="transmembrane region" description="Helical" evidence="8">
    <location>
        <begin position="372"/>
        <end position="390"/>
    </location>
</feature>
<protein>
    <recommendedName>
        <fullName evidence="9">SSD domain-containing protein</fullName>
    </recommendedName>
</protein>
<dbReference type="InterPro" id="IPR050545">
    <property type="entry name" value="Mycobact_MmpL"/>
</dbReference>
<dbReference type="SUPFAM" id="SSF82866">
    <property type="entry name" value="Multidrug efflux transporter AcrB transmembrane domain"/>
    <property type="match status" value="2"/>
</dbReference>
<proteinExistence type="inferred from homology"/>
<feature type="domain" description="SSD" evidence="9">
    <location>
        <begin position="543"/>
        <end position="671"/>
    </location>
</feature>
<feature type="transmembrane region" description="Helical" evidence="8">
    <location>
        <begin position="204"/>
        <end position="225"/>
    </location>
</feature>
<dbReference type="InterPro" id="IPR000731">
    <property type="entry name" value="SSD"/>
</dbReference>
<dbReference type="PANTHER" id="PTHR33406:SF6">
    <property type="entry name" value="MEMBRANE PROTEIN YDGH-RELATED"/>
    <property type="match status" value="1"/>
</dbReference>
<dbReference type="AlphaFoldDB" id="A0A1E7L9Q4"/>
<feature type="transmembrane region" description="Helical" evidence="8">
    <location>
        <begin position="540"/>
        <end position="561"/>
    </location>
</feature>
<keyword evidence="6 8" id="KW-0472">Membrane</keyword>
<evidence type="ECO:0000256" key="2">
    <source>
        <dbReference type="ARBA" id="ARBA00010157"/>
    </source>
</evidence>
<evidence type="ECO:0000256" key="1">
    <source>
        <dbReference type="ARBA" id="ARBA00004651"/>
    </source>
</evidence>
<dbReference type="InterPro" id="IPR004869">
    <property type="entry name" value="MMPL_dom"/>
</dbReference>
<organism evidence="10 11">
    <name type="scientific">Streptomyces nanshensis</name>
    <dbReference type="NCBI Taxonomy" id="518642"/>
    <lineage>
        <taxon>Bacteria</taxon>
        <taxon>Bacillati</taxon>
        <taxon>Actinomycetota</taxon>
        <taxon>Actinomycetes</taxon>
        <taxon>Kitasatosporales</taxon>
        <taxon>Streptomycetaceae</taxon>
        <taxon>Streptomyces</taxon>
    </lineage>
</organism>
<accession>A0A1E7L9Q4</accession>
<evidence type="ECO:0000313" key="11">
    <source>
        <dbReference type="Proteomes" id="UP000176005"/>
    </source>
</evidence>
<evidence type="ECO:0000256" key="6">
    <source>
        <dbReference type="ARBA" id="ARBA00023136"/>
    </source>
</evidence>
<gene>
    <name evidence="10" type="ORF">AN218_06035</name>
</gene>
<reference evidence="10 11" key="1">
    <citation type="journal article" date="2016" name="Front. Microbiol.">
        <title>Comparative Genomics Analysis of Streptomyces Species Reveals Their Adaptation to the Marine Environment and Their Diversity at the Genomic Level.</title>
        <authorList>
            <person name="Tian X."/>
            <person name="Zhang Z."/>
            <person name="Yang T."/>
            <person name="Chen M."/>
            <person name="Li J."/>
            <person name="Chen F."/>
            <person name="Yang J."/>
            <person name="Li W."/>
            <person name="Zhang B."/>
            <person name="Zhang Z."/>
            <person name="Wu J."/>
            <person name="Zhang C."/>
            <person name="Long L."/>
            <person name="Xiao J."/>
        </authorList>
    </citation>
    <scope>NUCLEOTIDE SEQUENCE [LARGE SCALE GENOMIC DNA]</scope>
    <source>
        <strain evidence="10 11">SCSIO 10429</strain>
    </source>
</reference>
<dbReference type="Proteomes" id="UP000176005">
    <property type="component" value="Unassembled WGS sequence"/>
</dbReference>
<dbReference type="RefSeq" id="WP_070015572.1">
    <property type="nucleotide sequence ID" value="NZ_LJGW01000110.1"/>
</dbReference>
<feature type="transmembrane region" description="Helical" evidence="8">
    <location>
        <begin position="280"/>
        <end position="301"/>
    </location>
</feature>
<evidence type="ECO:0000256" key="3">
    <source>
        <dbReference type="ARBA" id="ARBA00022475"/>
    </source>
</evidence>